<evidence type="ECO:0000259" key="8">
    <source>
        <dbReference type="Pfam" id="PF01694"/>
    </source>
</evidence>
<comment type="subcellular location">
    <subcellularLocation>
        <location evidence="1">Membrane</location>
        <topology evidence="1">Multi-pass membrane protein</topology>
    </subcellularLocation>
</comment>
<evidence type="ECO:0000256" key="1">
    <source>
        <dbReference type="ARBA" id="ARBA00004141"/>
    </source>
</evidence>
<dbReference type="Proteomes" id="UP000481421">
    <property type="component" value="Unassembled WGS sequence"/>
</dbReference>
<evidence type="ECO:0000256" key="7">
    <source>
        <dbReference type="SAM" id="Phobius"/>
    </source>
</evidence>
<sequence length="248" mass="27341">MFPIRDHNPSGRWPFVTWLLIGANVAVFLVFNLMMDDRQLGRFFYEWGFVPGFVSEGVGLQGIVSHMFLHGGWMHLLGNMLFLFIFGDNMEDEMGHSGFALFYLAAGLAAVALQYAADPASEIPMVGASGAIAGVMGGYLLLFPKARVDVLIIIVIFFRIFPIPAWIVLGLWFALQLFNGAVTPTDGGGVAYWAHTGGFVAGVALTLPLWVRLGGFGFWNRTKGAPPHPEARYDLVRSRVPQVPRRPR</sequence>
<dbReference type="SUPFAM" id="SSF144091">
    <property type="entry name" value="Rhomboid-like"/>
    <property type="match status" value="1"/>
</dbReference>
<keyword evidence="10" id="KW-1185">Reference proteome</keyword>
<dbReference type="InterPro" id="IPR022764">
    <property type="entry name" value="Peptidase_S54_rhomboid_dom"/>
</dbReference>
<dbReference type="Gene3D" id="1.20.1540.10">
    <property type="entry name" value="Rhomboid-like"/>
    <property type="match status" value="1"/>
</dbReference>
<proteinExistence type="inferred from homology"/>
<protein>
    <submittedName>
        <fullName evidence="9">Rhomboid family intramembrane serine protease</fullName>
    </submittedName>
</protein>
<organism evidence="9 10">
    <name type="scientific">Pseudotabrizicola algicola</name>
    <dbReference type="NCBI Taxonomy" id="2709381"/>
    <lineage>
        <taxon>Bacteria</taxon>
        <taxon>Pseudomonadati</taxon>
        <taxon>Pseudomonadota</taxon>
        <taxon>Alphaproteobacteria</taxon>
        <taxon>Rhodobacterales</taxon>
        <taxon>Paracoccaceae</taxon>
        <taxon>Pseudotabrizicola</taxon>
    </lineage>
</organism>
<accession>A0A6B3RQV4</accession>
<evidence type="ECO:0000256" key="4">
    <source>
        <dbReference type="ARBA" id="ARBA00022801"/>
    </source>
</evidence>
<name>A0A6B3RQV4_9RHOB</name>
<dbReference type="RefSeq" id="WP_164615259.1">
    <property type="nucleotide sequence ID" value="NZ_JAAIKE010000012.1"/>
</dbReference>
<feature type="transmembrane region" description="Helical" evidence="7">
    <location>
        <begin position="150"/>
        <end position="178"/>
    </location>
</feature>
<keyword evidence="4" id="KW-0378">Hydrolase</keyword>
<gene>
    <name evidence="9" type="ORF">G3572_20240</name>
</gene>
<dbReference type="GO" id="GO:0004252">
    <property type="term" value="F:serine-type endopeptidase activity"/>
    <property type="evidence" value="ECO:0007669"/>
    <property type="project" value="InterPro"/>
</dbReference>
<comment type="similarity">
    <text evidence="2">Belongs to the peptidase S54 family.</text>
</comment>
<dbReference type="AlphaFoldDB" id="A0A6B3RQV4"/>
<keyword evidence="6 7" id="KW-0472">Membrane</keyword>
<dbReference type="EMBL" id="JAAIKE010000012">
    <property type="protein sequence ID" value="NEX48534.1"/>
    <property type="molecule type" value="Genomic_DNA"/>
</dbReference>
<feature type="domain" description="Peptidase S54 rhomboid" evidence="8">
    <location>
        <begin position="63"/>
        <end position="210"/>
    </location>
</feature>
<dbReference type="InterPro" id="IPR035952">
    <property type="entry name" value="Rhomboid-like_sf"/>
</dbReference>
<dbReference type="Pfam" id="PF01694">
    <property type="entry name" value="Rhomboid"/>
    <property type="match status" value="1"/>
</dbReference>
<feature type="transmembrane region" description="Helical" evidence="7">
    <location>
        <begin position="190"/>
        <end position="211"/>
    </location>
</feature>
<feature type="transmembrane region" description="Helical" evidence="7">
    <location>
        <begin position="70"/>
        <end position="87"/>
    </location>
</feature>
<evidence type="ECO:0000256" key="5">
    <source>
        <dbReference type="ARBA" id="ARBA00022989"/>
    </source>
</evidence>
<dbReference type="PANTHER" id="PTHR43731">
    <property type="entry name" value="RHOMBOID PROTEASE"/>
    <property type="match status" value="1"/>
</dbReference>
<evidence type="ECO:0000313" key="9">
    <source>
        <dbReference type="EMBL" id="NEX48534.1"/>
    </source>
</evidence>
<evidence type="ECO:0000256" key="3">
    <source>
        <dbReference type="ARBA" id="ARBA00022692"/>
    </source>
</evidence>
<feature type="transmembrane region" description="Helical" evidence="7">
    <location>
        <begin position="123"/>
        <end position="143"/>
    </location>
</feature>
<evidence type="ECO:0000256" key="2">
    <source>
        <dbReference type="ARBA" id="ARBA00009045"/>
    </source>
</evidence>
<feature type="transmembrane region" description="Helical" evidence="7">
    <location>
        <begin position="12"/>
        <end position="31"/>
    </location>
</feature>
<dbReference type="PANTHER" id="PTHR43731:SF14">
    <property type="entry name" value="PRESENILIN-ASSOCIATED RHOMBOID-LIKE PROTEIN, MITOCHONDRIAL"/>
    <property type="match status" value="1"/>
</dbReference>
<dbReference type="FunFam" id="1.20.1540.10:FF:000027">
    <property type="entry name" value="Rhomboid family intramembrane serine protease"/>
    <property type="match status" value="1"/>
</dbReference>
<comment type="caution">
    <text evidence="9">The sequence shown here is derived from an EMBL/GenBank/DDBJ whole genome shotgun (WGS) entry which is preliminary data.</text>
</comment>
<keyword evidence="5 7" id="KW-1133">Transmembrane helix</keyword>
<dbReference type="InterPro" id="IPR050925">
    <property type="entry name" value="Rhomboid_protease_S54"/>
</dbReference>
<keyword evidence="3 7" id="KW-0812">Transmembrane</keyword>
<dbReference type="GO" id="GO:0016020">
    <property type="term" value="C:membrane"/>
    <property type="evidence" value="ECO:0007669"/>
    <property type="project" value="UniProtKB-SubCell"/>
</dbReference>
<reference evidence="9 10" key="1">
    <citation type="submission" date="2020-02" db="EMBL/GenBank/DDBJ databases">
        <title>Rhodobacter algicola sp. nov., isolated from microalga culture.</title>
        <authorList>
            <person name="Park C.-Y."/>
        </authorList>
    </citation>
    <scope>NUCLEOTIDE SEQUENCE [LARGE SCALE GENOMIC DNA]</scope>
    <source>
        <strain evidence="9 10">ETT8</strain>
    </source>
</reference>
<dbReference type="GO" id="GO:0006508">
    <property type="term" value="P:proteolysis"/>
    <property type="evidence" value="ECO:0007669"/>
    <property type="project" value="UniProtKB-KW"/>
</dbReference>
<evidence type="ECO:0000313" key="10">
    <source>
        <dbReference type="Proteomes" id="UP000481421"/>
    </source>
</evidence>
<feature type="transmembrane region" description="Helical" evidence="7">
    <location>
        <begin position="99"/>
        <end position="117"/>
    </location>
</feature>
<keyword evidence="9" id="KW-0645">Protease</keyword>
<evidence type="ECO:0000256" key="6">
    <source>
        <dbReference type="ARBA" id="ARBA00023136"/>
    </source>
</evidence>